<comment type="caution">
    <text evidence="2">The sequence shown here is derived from an EMBL/GenBank/DDBJ whole genome shotgun (WGS) entry which is preliminary data.</text>
</comment>
<comment type="function">
    <text evidence="1">Chaperone for NapA, the catalytic subunit of the periplasmic nitrate reductase. It binds directly and specifically to the twin-arginine signal peptide of NapA, preventing premature interaction with the Tat translocase and premature export.</text>
</comment>
<dbReference type="InterPro" id="IPR005623">
    <property type="entry name" value="Chaperone_NapD_NO3_reduct"/>
</dbReference>
<comment type="similarity">
    <text evidence="1">Belongs to the NapD family.</text>
</comment>
<evidence type="ECO:0000313" key="3">
    <source>
        <dbReference type="Proteomes" id="UP000006001"/>
    </source>
</evidence>
<evidence type="ECO:0000313" key="2">
    <source>
        <dbReference type="EMBL" id="EEZ61305.1"/>
    </source>
</evidence>
<reference evidence="2" key="1">
    <citation type="submission" date="2009-10" db="EMBL/GenBank/DDBJ databases">
        <authorList>
            <person name="Weinstock G."/>
            <person name="Sodergren E."/>
            <person name="Clifton S."/>
            <person name="Fulton L."/>
            <person name="Fulton B."/>
            <person name="Courtney L."/>
            <person name="Fronick C."/>
            <person name="Harrison M."/>
            <person name="Strong C."/>
            <person name="Farmer C."/>
            <person name="Delahaunty K."/>
            <person name="Markovic C."/>
            <person name="Hall O."/>
            <person name="Minx P."/>
            <person name="Tomlinson C."/>
            <person name="Mitreva M."/>
            <person name="Nelson J."/>
            <person name="Hou S."/>
            <person name="Wollam A."/>
            <person name="Pepin K.H."/>
            <person name="Johnson M."/>
            <person name="Bhonagiri V."/>
            <person name="Nash W.E."/>
            <person name="Warren W."/>
            <person name="Chinwalla A."/>
            <person name="Mardis E.R."/>
            <person name="Wilson R.K."/>
        </authorList>
    </citation>
    <scope>NUCLEOTIDE SEQUENCE [LARGE SCALE GENOMIC DNA]</scope>
    <source>
        <strain evidence="2">ATCC 700122</strain>
    </source>
</reference>
<dbReference type="HAMAP" id="MF_02200">
    <property type="entry name" value="NapD"/>
    <property type="match status" value="1"/>
</dbReference>
<dbReference type="eggNOG" id="COG3062">
    <property type="taxonomic scope" value="Bacteria"/>
</dbReference>
<dbReference type="GeneID" id="85007250"/>
<dbReference type="Proteomes" id="UP000006001">
    <property type="component" value="Unassembled WGS sequence"/>
</dbReference>
<accession>D0WFP2</accession>
<dbReference type="OrthoDB" id="2885067at2"/>
<dbReference type="AlphaFoldDB" id="D0WFP2"/>
<organism evidence="2 3">
    <name type="scientific">Slackia exigua (strain ATCC 700122 / DSM 15923 / CIP 105133 / JCM 11022 / KCTC 5966 / S-7)</name>
    <dbReference type="NCBI Taxonomy" id="649764"/>
    <lineage>
        <taxon>Bacteria</taxon>
        <taxon>Bacillati</taxon>
        <taxon>Actinomycetota</taxon>
        <taxon>Coriobacteriia</taxon>
        <taxon>Eggerthellales</taxon>
        <taxon>Eggerthellaceae</taxon>
        <taxon>Slackia</taxon>
    </lineage>
</organism>
<dbReference type="Gene3D" id="3.30.70.920">
    <property type="match status" value="1"/>
</dbReference>
<dbReference type="GO" id="GO:0005048">
    <property type="term" value="F:signal sequence binding"/>
    <property type="evidence" value="ECO:0007669"/>
    <property type="project" value="UniProtKB-UniRule"/>
</dbReference>
<name>D0WFP2_SLAES</name>
<dbReference type="STRING" id="649764.HMPREF0762_00641"/>
<sequence>MVISSLVVNAVADKASTAAEALAAIPGVEVHGCEEGKIVVTIEAETSVESHDIAATFMDIEGVYGVGLVYFNFEDDPTVNPSRVSGDRSPAE</sequence>
<dbReference type="GO" id="GO:0051224">
    <property type="term" value="P:negative regulation of protein transport"/>
    <property type="evidence" value="ECO:0007669"/>
    <property type="project" value="UniProtKB-UniRule"/>
</dbReference>
<dbReference type="RefSeq" id="WP_006361887.1">
    <property type="nucleotide sequence ID" value="NZ_GG700630.1"/>
</dbReference>
<dbReference type="Pfam" id="PF03927">
    <property type="entry name" value="NapD"/>
    <property type="match status" value="1"/>
</dbReference>
<protein>
    <recommendedName>
        <fullName evidence="1">Chaperone NapD</fullName>
    </recommendedName>
    <alternativeName>
        <fullName evidence="1">NapA signal peptide-binding chaperone NapD</fullName>
    </alternativeName>
</protein>
<dbReference type="EMBL" id="ACUX02000006">
    <property type="protein sequence ID" value="EEZ61305.1"/>
    <property type="molecule type" value="Genomic_DNA"/>
</dbReference>
<evidence type="ECO:0000256" key="1">
    <source>
        <dbReference type="HAMAP-Rule" id="MF_02200"/>
    </source>
</evidence>
<dbReference type="HOGENOM" id="CLU_155794_4_2_11"/>
<gene>
    <name evidence="1 2" type="primary">napD</name>
    <name evidence="2" type="ORF">HMPREF0762_00641</name>
</gene>
<keyword evidence="1" id="KW-0963">Cytoplasm</keyword>
<dbReference type="GO" id="GO:0005737">
    <property type="term" value="C:cytoplasm"/>
    <property type="evidence" value="ECO:0007669"/>
    <property type="project" value="UniProtKB-SubCell"/>
</dbReference>
<comment type="subunit">
    <text evidence="1">Interacts with the cytoplasmic NapA precursor.</text>
</comment>
<proteinExistence type="inferred from homology"/>
<comment type="subcellular location">
    <subcellularLocation>
        <location evidence="1">Cytoplasm</location>
    </subcellularLocation>
</comment>
<keyword evidence="3" id="KW-1185">Reference proteome</keyword>
<keyword evidence="1" id="KW-0143">Chaperone</keyword>